<dbReference type="PROSITE" id="PS50005">
    <property type="entry name" value="TPR"/>
    <property type="match status" value="1"/>
</dbReference>
<feature type="transmembrane region" description="Helical" evidence="3">
    <location>
        <begin position="30"/>
        <end position="48"/>
    </location>
</feature>
<gene>
    <name evidence="4" type="ORF">HNV28_27020</name>
</gene>
<name>A0A7Y4IMF8_MYXXA</name>
<dbReference type="EMBL" id="JABFNT010000106">
    <property type="protein sequence ID" value="NOJ81938.1"/>
    <property type="molecule type" value="Genomic_DNA"/>
</dbReference>
<dbReference type="Pfam" id="PF14559">
    <property type="entry name" value="TPR_19"/>
    <property type="match status" value="1"/>
</dbReference>
<keyword evidence="1" id="KW-0802">TPR repeat</keyword>
<evidence type="ECO:0000313" key="4">
    <source>
        <dbReference type="EMBL" id="NOJ81938.1"/>
    </source>
</evidence>
<accession>A0A7Y4IMF8</accession>
<protein>
    <submittedName>
        <fullName evidence="4">Tetratricopeptide repeat protein</fullName>
    </submittedName>
</protein>
<organism evidence="4 5">
    <name type="scientific">Myxococcus xanthus</name>
    <dbReference type="NCBI Taxonomy" id="34"/>
    <lineage>
        <taxon>Bacteria</taxon>
        <taxon>Pseudomonadati</taxon>
        <taxon>Myxococcota</taxon>
        <taxon>Myxococcia</taxon>
        <taxon>Myxococcales</taxon>
        <taxon>Cystobacterineae</taxon>
        <taxon>Myxococcaceae</taxon>
        <taxon>Myxococcus</taxon>
    </lineage>
</organism>
<proteinExistence type="predicted"/>
<dbReference type="RefSeq" id="WP_171443899.1">
    <property type="nucleotide sequence ID" value="NZ_JABFNS010000113.1"/>
</dbReference>
<feature type="repeat" description="TPR" evidence="1">
    <location>
        <begin position="218"/>
        <end position="251"/>
    </location>
</feature>
<reference evidence="4 5" key="1">
    <citation type="submission" date="2020-05" db="EMBL/GenBank/DDBJ databases">
        <authorList>
            <person name="Whitworth D."/>
        </authorList>
    </citation>
    <scope>NUCLEOTIDE SEQUENCE [LARGE SCALE GENOMIC DNA]</scope>
    <source>
        <strain evidence="4 5">AM005</strain>
    </source>
</reference>
<evidence type="ECO:0000313" key="5">
    <source>
        <dbReference type="Proteomes" id="UP000533080"/>
    </source>
</evidence>
<evidence type="ECO:0000256" key="1">
    <source>
        <dbReference type="PROSITE-ProRule" id="PRU00339"/>
    </source>
</evidence>
<sequence>MMRRSAPPGESEVQEAEGARRRRLNRGTRSLLIVCIVVTLIHLIPLFISRNMPEQRLSIARAMSSASQRVPFLRPMKDDTKATPAELREAATLLLDGAPDDAHALALEAERRNPQEVETQLLLARICDVERMSRCVSTALSRAETLAPRDARPDLLRAELQEKDGDVVGAAEAMERAHGKAPGDPLVGLRYVHLLSAAKRGEEALAILKKLEGRLPHARLLVEQGRVHSREGHDAEAVKLFRAAVAEDPKLSLGFFELGLAWHRLGQVDTAEEALRQADRLDRADPKAMAALCAIQVKERRIDDARLTRMDLERRFSGQPELIRKSCSIP</sequence>
<feature type="region of interest" description="Disordered" evidence="2">
    <location>
        <begin position="1"/>
        <end position="21"/>
    </location>
</feature>
<dbReference type="InterPro" id="IPR011990">
    <property type="entry name" value="TPR-like_helical_dom_sf"/>
</dbReference>
<evidence type="ECO:0000256" key="2">
    <source>
        <dbReference type="SAM" id="MobiDB-lite"/>
    </source>
</evidence>
<keyword evidence="3" id="KW-0472">Membrane</keyword>
<comment type="caution">
    <text evidence="4">The sequence shown here is derived from an EMBL/GenBank/DDBJ whole genome shotgun (WGS) entry which is preliminary data.</text>
</comment>
<dbReference type="SUPFAM" id="SSF48452">
    <property type="entry name" value="TPR-like"/>
    <property type="match status" value="2"/>
</dbReference>
<dbReference type="Gene3D" id="1.25.40.10">
    <property type="entry name" value="Tetratricopeptide repeat domain"/>
    <property type="match status" value="1"/>
</dbReference>
<dbReference type="Proteomes" id="UP000533080">
    <property type="component" value="Unassembled WGS sequence"/>
</dbReference>
<evidence type="ECO:0000256" key="3">
    <source>
        <dbReference type="SAM" id="Phobius"/>
    </source>
</evidence>
<keyword evidence="3" id="KW-1133">Transmembrane helix</keyword>
<keyword evidence="3" id="KW-0812">Transmembrane</keyword>
<dbReference type="AlphaFoldDB" id="A0A7Y4IMF8"/>
<dbReference type="InterPro" id="IPR019734">
    <property type="entry name" value="TPR_rpt"/>
</dbReference>
<dbReference type="SMART" id="SM00028">
    <property type="entry name" value="TPR"/>
    <property type="match status" value="2"/>
</dbReference>
<dbReference type="Pfam" id="PF13432">
    <property type="entry name" value="TPR_16"/>
    <property type="match status" value="1"/>
</dbReference>